<dbReference type="Pfam" id="PF02589">
    <property type="entry name" value="LUD_dom"/>
    <property type="match status" value="1"/>
</dbReference>
<evidence type="ECO:0000313" key="2">
    <source>
        <dbReference type="EMBL" id="PLW74997.1"/>
    </source>
</evidence>
<dbReference type="InterPro" id="IPR037171">
    <property type="entry name" value="NagB/RpiA_transferase-like"/>
</dbReference>
<dbReference type="OrthoDB" id="9794157at2"/>
<dbReference type="AlphaFoldDB" id="A0A2N5XKP0"/>
<protein>
    <submittedName>
        <fullName evidence="2">Lactate utilization protein</fullName>
    </submittedName>
</protein>
<dbReference type="PANTHER" id="PTHR43682">
    <property type="entry name" value="LACTATE UTILIZATION PROTEIN C"/>
    <property type="match status" value="1"/>
</dbReference>
<evidence type="ECO:0000259" key="1">
    <source>
        <dbReference type="Pfam" id="PF02589"/>
    </source>
</evidence>
<sequence length="233" mass="25291">MSDIRDSSAAKSAILNKIRRSLGGSASNGDRSIEREEVTHRLERKERGILPARGQVGREERIKLFLDYAEKVSSTTNRVASYDALPSEIANYLRGRNLPQKIRTGQDQRLAGIDWSTEPQLERLIGPSDGTDLVGVSHALGGVAETGTALFASGPDNPTTLNFLPETHIIVVHADDIHADYESVQDKLRGEDGEAVMPRVVNMITGPSRSGDIEQTILLGAHGPRDVHVIVVG</sequence>
<dbReference type="EMBL" id="PKUQ01000055">
    <property type="protein sequence ID" value="PLW74997.1"/>
    <property type="molecule type" value="Genomic_DNA"/>
</dbReference>
<organism evidence="2 3">
    <name type="scientific">Cohaesibacter celericrescens</name>
    <dbReference type="NCBI Taxonomy" id="2067669"/>
    <lineage>
        <taxon>Bacteria</taxon>
        <taxon>Pseudomonadati</taxon>
        <taxon>Pseudomonadota</taxon>
        <taxon>Alphaproteobacteria</taxon>
        <taxon>Hyphomicrobiales</taxon>
        <taxon>Cohaesibacteraceae</taxon>
    </lineage>
</organism>
<accession>A0A2N5XKP0</accession>
<feature type="domain" description="LUD" evidence="1">
    <location>
        <begin position="102"/>
        <end position="232"/>
    </location>
</feature>
<proteinExistence type="predicted"/>
<dbReference type="Gene3D" id="3.40.50.10420">
    <property type="entry name" value="NagB/RpiA/CoA transferase-like"/>
    <property type="match status" value="1"/>
</dbReference>
<name>A0A2N5XKP0_9HYPH</name>
<dbReference type="SUPFAM" id="SSF100950">
    <property type="entry name" value="NagB/RpiA/CoA transferase-like"/>
    <property type="match status" value="1"/>
</dbReference>
<reference evidence="2 3" key="1">
    <citation type="submission" date="2018-01" db="EMBL/GenBank/DDBJ databases">
        <title>The draft genome sequence of Cohaesibacter sp. H1304.</title>
        <authorList>
            <person name="Wang N.-N."/>
            <person name="Du Z.-J."/>
        </authorList>
    </citation>
    <scope>NUCLEOTIDE SEQUENCE [LARGE SCALE GENOMIC DNA]</scope>
    <source>
        <strain evidence="2 3">H1304</strain>
    </source>
</reference>
<dbReference type="PANTHER" id="PTHR43682:SF1">
    <property type="entry name" value="LACTATE UTILIZATION PROTEIN C"/>
    <property type="match status" value="1"/>
</dbReference>
<gene>
    <name evidence="2" type="ORF">C0081_22100</name>
</gene>
<keyword evidence="3" id="KW-1185">Reference proteome</keyword>
<dbReference type="InterPro" id="IPR024185">
    <property type="entry name" value="FTHF_cligase-like_sf"/>
</dbReference>
<dbReference type="InterPro" id="IPR003741">
    <property type="entry name" value="LUD_dom"/>
</dbReference>
<dbReference type="Proteomes" id="UP000234881">
    <property type="component" value="Unassembled WGS sequence"/>
</dbReference>
<comment type="caution">
    <text evidence="2">The sequence shown here is derived from an EMBL/GenBank/DDBJ whole genome shotgun (WGS) entry which is preliminary data.</text>
</comment>
<dbReference type="RefSeq" id="WP_101535897.1">
    <property type="nucleotide sequence ID" value="NZ_JBFHIU010000056.1"/>
</dbReference>
<evidence type="ECO:0000313" key="3">
    <source>
        <dbReference type="Proteomes" id="UP000234881"/>
    </source>
</evidence>